<dbReference type="EMBL" id="CAJNIZ010029513">
    <property type="protein sequence ID" value="CAE7516590.1"/>
    <property type="molecule type" value="Genomic_DNA"/>
</dbReference>
<gene>
    <name evidence="4" type="primary">ESS1</name>
    <name evidence="4" type="ORF">SPIL2461_LOCUS13490</name>
</gene>
<evidence type="ECO:0000313" key="4">
    <source>
        <dbReference type="EMBL" id="CAE7516590.1"/>
    </source>
</evidence>
<keyword evidence="5" id="KW-1185">Reference proteome</keyword>
<dbReference type="InterPro" id="IPR000297">
    <property type="entry name" value="PPIase_PpiC"/>
</dbReference>
<evidence type="ECO:0000313" key="5">
    <source>
        <dbReference type="Proteomes" id="UP000649617"/>
    </source>
</evidence>
<name>A0A812T504_SYMPI</name>
<keyword evidence="1 2" id="KW-0413">Isomerase</keyword>
<evidence type="ECO:0000256" key="2">
    <source>
        <dbReference type="RuleBase" id="RU363014"/>
    </source>
</evidence>
<reference evidence="4" key="1">
    <citation type="submission" date="2021-02" db="EMBL/GenBank/DDBJ databases">
        <authorList>
            <person name="Dougan E. K."/>
            <person name="Rhodes N."/>
            <person name="Thang M."/>
            <person name="Chan C."/>
        </authorList>
    </citation>
    <scope>NUCLEOTIDE SEQUENCE</scope>
</reference>
<keyword evidence="1 2" id="KW-0697">Rotamase</keyword>
<dbReference type="OrthoDB" id="2530521at2759"/>
<dbReference type="GO" id="GO:0003755">
    <property type="term" value="F:peptidyl-prolyl cis-trans isomerase activity"/>
    <property type="evidence" value="ECO:0007669"/>
    <property type="project" value="UniProtKB-UniRule"/>
</dbReference>
<dbReference type="AlphaFoldDB" id="A0A812T504"/>
<feature type="domain" description="PpiC" evidence="3">
    <location>
        <begin position="114"/>
        <end position="186"/>
    </location>
</feature>
<organism evidence="4 5">
    <name type="scientific">Symbiodinium pilosum</name>
    <name type="common">Dinoflagellate</name>
    <dbReference type="NCBI Taxonomy" id="2952"/>
    <lineage>
        <taxon>Eukaryota</taxon>
        <taxon>Sar</taxon>
        <taxon>Alveolata</taxon>
        <taxon>Dinophyceae</taxon>
        <taxon>Suessiales</taxon>
        <taxon>Symbiodiniaceae</taxon>
        <taxon>Symbiodinium</taxon>
    </lineage>
</organism>
<proteinExistence type="predicted"/>
<protein>
    <recommendedName>
        <fullName evidence="2">Peptidyl-prolyl cis-trans isomerase</fullName>
        <ecNumber evidence="2">5.2.1.8</ecNumber>
    </recommendedName>
</protein>
<accession>A0A812T504</accession>
<sequence>MAATGGAFCMIFGQVGQSDGNVDNLEVVGPDSDAAEAMTHCAVLEDSHLGALLTVKLSHVMADRPRAGCVALLEEARKVGGEPPLVAAAVRFSWSSRGQESAKRQRTDASANGLTKVRCRHLLLRYVGCQALLGDRRKKPTRSLGDAETQMLRILPEIANGGPGAFTSKCKEVSECDTAMKSGDLSLCFLSSSSLQVRGVIGVLVKGM</sequence>
<dbReference type="EC" id="5.2.1.8" evidence="2"/>
<evidence type="ECO:0000259" key="3">
    <source>
        <dbReference type="PROSITE" id="PS50198"/>
    </source>
</evidence>
<evidence type="ECO:0000256" key="1">
    <source>
        <dbReference type="PROSITE-ProRule" id="PRU00278"/>
    </source>
</evidence>
<dbReference type="PROSITE" id="PS50198">
    <property type="entry name" value="PPIC_PPIASE_2"/>
    <property type="match status" value="1"/>
</dbReference>
<comment type="caution">
    <text evidence="4">The sequence shown here is derived from an EMBL/GenBank/DDBJ whole genome shotgun (WGS) entry which is preliminary data.</text>
</comment>
<dbReference type="Proteomes" id="UP000649617">
    <property type="component" value="Unassembled WGS sequence"/>
</dbReference>
<comment type="catalytic activity">
    <reaction evidence="2">
        <text>[protein]-peptidylproline (omega=180) = [protein]-peptidylproline (omega=0)</text>
        <dbReference type="Rhea" id="RHEA:16237"/>
        <dbReference type="Rhea" id="RHEA-COMP:10747"/>
        <dbReference type="Rhea" id="RHEA-COMP:10748"/>
        <dbReference type="ChEBI" id="CHEBI:83833"/>
        <dbReference type="ChEBI" id="CHEBI:83834"/>
        <dbReference type="EC" id="5.2.1.8"/>
    </reaction>
</comment>